<evidence type="ECO:0000256" key="10">
    <source>
        <dbReference type="ARBA" id="ARBA00049243"/>
    </source>
</evidence>
<dbReference type="SUPFAM" id="SSF50129">
    <property type="entry name" value="GroES-like"/>
    <property type="match status" value="2"/>
</dbReference>
<dbReference type="InterPro" id="IPR002328">
    <property type="entry name" value="ADH_Zn_CS"/>
</dbReference>
<evidence type="ECO:0000256" key="5">
    <source>
        <dbReference type="ARBA" id="ARBA00022723"/>
    </source>
</evidence>
<name>A0AA39D6P0_VITRO</name>
<dbReference type="GO" id="GO:0005829">
    <property type="term" value="C:cytosol"/>
    <property type="evidence" value="ECO:0007669"/>
    <property type="project" value="TreeGrafter"/>
</dbReference>
<comment type="catalytic activity">
    <reaction evidence="9">
        <text>a secondary alcohol + NAD(+) = a ketone + NADH + H(+)</text>
        <dbReference type="Rhea" id="RHEA:10740"/>
        <dbReference type="ChEBI" id="CHEBI:15378"/>
        <dbReference type="ChEBI" id="CHEBI:17087"/>
        <dbReference type="ChEBI" id="CHEBI:35681"/>
        <dbReference type="ChEBI" id="CHEBI:57540"/>
        <dbReference type="ChEBI" id="CHEBI:57945"/>
        <dbReference type="EC" id="1.1.1.1"/>
    </reaction>
</comment>
<evidence type="ECO:0000256" key="9">
    <source>
        <dbReference type="ARBA" id="ARBA00049164"/>
    </source>
</evidence>
<keyword evidence="6 11" id="KW-0862">Zinc</keyword>
<evidence type="ECO:0000256" key="1">
    <source>
        <dbReference type="ARBA" id="ARBA00001947"/>
    </source>
</evidence>
<dbReference type="GO" id="GO:0046294">
    <property type="term" value="P:formaldehyde catabolic process"/>
    <property type="evidence" value="ECO:0007669"/>
    <property type="project" value="TreeGrafter"/>
</dbReference>
<evidence type="ECO:0000256" key="7">
    <source>
        <dbReference type="ARBA" id="ARBA00023002"/>
    </source>
</evidence>
<dbReference type="GO" id="GO:0004022">
    <property type="term" value="F:alcohol dehydrogenase (NAD+) activity"/>
    <property type="evidence" value="ECO:0007669"/>
    <property type="project" value="UniProtKB-EC"/>
</dbReference>
<evidence type="ECO:0000313" key="14">
    <source>
        <dbReference type="EMBL" id="KAJ9673898.1"/>
    </source>
</evidence>
<comment type="subunit">
    <text evidence="3">Homodimer.</text>
</comment>
<dbReference type="EMBL" id="JARBHA010000018">
    <property type="protein sequence ID" value="KAJ9673898.1"/>
    <property type="molecule type" value="Genomic_DNA"/>
</dbReference>
<evidence type="ECO:0000256" key="6">
    <source>
        <dbReference type="ARBA" id="ARBA00022833"/>
    </source>
</evidence>
<evidence type="ECO:0000259" key="12">
    <source>
        <dbReference type="Pfam" id="PF00107"/>
    </source>
</evidence>
<keyword evidence="15" id="KW-1185">Reference proteome</keyword>
<evidence type="ECO:0000256" key="11">
    <source>
        <dbReference type="RuleBase" id="RU361277"/>
    </source>
</evidence>
<reference evidence="14 15" key="1">
    <citation type="journal article" date="2023" name="BMC Biotechnol.">
        <title>Vitis rotundifolia cv Carlos genome sequencing.</title>
        <authorList>
            <person name="Huff M."/>
            <person name="Hulse-Kemp A."/>
            <person name="Scheffler B."/>
            <person name="Youngblood R."/>
            <person name="Simpson S."/>
            <person name="Babiker E."/>
            <person name="Staton M."/>
        </authorList>
    </citation>
    <scope>NUCLEOTIDE SEQUENCE [LARGE SCALE GENOMIC DNA]</scope>
    <source>
        <tissue evidence="14">Leaf</tissue>
    </source>
</reference>
<comment type="catalytic activity">
    <reaction evidence="10">
        <text>a primary alcohol + NAD(+) = an aldehyde + NADH + H(+)</text>
        <dbReference type="Rhea" id="RHEA:10736"/>
        <dbReference type="ChEBI" id="CHEBI:15378"/>
        <dbReference type="ChEBI" id="CHEBI:15734"/>
        <dbReference type="ChEBI" id="CHEBI:17478"/>
        <dbReference type="ChEBI" id="CHEBI:57540"/>
        <dbReference type="ChEBI" id="CHEBI:57945"/>
        <dbReference type="EC" id="1.1.1.1"/>
    </reaction>
</comment>
<dbReference type="PROSITE" id="PS00059">
    <property type="entry name" value="ADH_ZINC"/>
    <property type="match status" value="1"/>
</dbReference>
<dbReference type="Proteomes" id="UP001168098">
    <property type="component" value="Unassembled WGS sequence"/>
</dbReference>
<proteinExistence type="inferred from homology"/>
<dbReference type="Gene3D" id="3.40.50.720">
    <property type="entry name" value="NAD(P)-binding Rossmann-like Domain"/>
    <property type="match status" value="1"/>
</dbReference>
<comment type="cofactor">
    <cofactor evidence="1 11">
        <name>Zn(2+)</name>
        <dbReference type="ChEBI" id="CHEBI:29105"/>
    </cofactor>
</comment>
<dbReference type="PANTHER" id="PTHR43880">
    <property type="entry name" value="ALCOHOL DEHYDROGENASE"/>
    <property type="match status" value="1"/>
</dbReference>
<keyword evidence="7" id="KW-0560">Oxidoreductase</keyword>
<evidence type="ECO:0000256" key="3">
    <source>
        <dbReference type="ARBA" id="ARBA00011738"/>
    </source>
</evidence>
<gene>
    <name evidence="14" type="ORF">PVL29_023444</name>
</gene>
<dbReference type="InterPro" id="IPR013149">
    <property type="entry name" value="ADH-like_C"/>
</dbReference>
<evidence type="ECO:0000313" key="15">
    <source>
        <dbReference type="Proteomes" id="UP001168098"/>
    </source>
</evidence>
<evidence type="ECO:0000256" key="8">
    <source>
        <dbReference type="ARBA" id="ARBA00023027"/>
    </source>
</evidence>
<dbReference type="InterPro" id="IPR036291">
    <property type="entry name" value="NAD(P)-bd_dom_sf"/>
</dbReference>
<comment type="similarity">
    <text evidence="2">Belongs to the zinc-containing alcohol dehydrogenase family. Class-III subfamily.</text>
</comment>
<dbReference type="EC" id="1.1.1.1" evidence="4"/>
<evidence type="ECO:0000259" key="13">
    <source>
        <dbReference type="Pfam" id="PF08240"/>
    </source>
</evidence>
<dbReference type="Pfam" id="PF08240">
    <property type="entry name" value="ADH_N"/>
    <property type="match status" value="1"/>
</dbReference>
<accession>A0AA39D6P0</accession>
<organism evidence="14 15">
    <name type="scientific">Vitis rotundifolia</name>
    <name type="common">Muscadine grape</name>
    <dbReference type="NCBI Taxonomy" id="103349"/>
    <lineage>
        <taxon>Eukaryota</taxon>
        <taxon>Viridiplantae</taxon>
        <taxon>Streptophyta</taxon>
        <taxon>Embryophyta</taxon>
        <taxon>Tracheophyta</taxon>
        <taxon>Spermatophyta</taxon>
        <taxon>Magnoliopsida</taxon>
        <taxon>eudicotyledons</taxon>
        <taxon>Gunneridae</taxon>
        <taxon>Pentapetalae</taxon>
        <taxon>rosids</taxon>
        <taxon>Vitales</taxon>
        <taxon>Vitaceae</taxon>
        <taxon>Viteae</taxon>
        <taxon>Vitis</taxon>
    </lineage>
</organism>
<dbReference type="AlphaFoldDB" id="A0AA39D6P0"/>
<evidence type="ECO:0000256" key="4">
    <source>
        <dbReference type="ARBA" id="ARBA00013190"/>
    </source>
</evidence>
<dbReference type="Pfam" id="PF00107">
    <property type="entry name" value="ADH_zinc_N"/>
    <property type="match status" value="1"/>
</dbReference>
<dbReference type="InterPro" id="IPR011032">
    <property type="entry name" value="GroES-like_sf"/>
</dbReference>
<dbReference type="InterPro" id="IPR013154">
    <property type="entry name" value="ADH-like_N"/>
</dbReference>
<keyword evidence="8" id="KW-0520">NAD</keyword>
<keyword evidence="5 11" id="KW-0479">Metal-binding</keyword>
<feature type="domain" description="Alcohol dehydrogenase-like N-terminal" evidence="13">
    <location>
        <begin position="42"/>
        <end position="170"/>
    </location>
</feature>
<comment type="caution">
    <text evidence="14">The sequence shown here is derived from an EMBL/GenBank/DDBJ whole genome shotgun (WGS) entry which is preliminary data.</text>
</comment>
<evidence type="ECO:0000256" key="2">
    <source>
        <dbReference type="ARBA" id="ARBA00010902"/>
    </source>
</evidence>
<feature type="domain" description="Alcohol dehydrogenase-like C-terminal" evidence="12">
    <location>
        <begin position="212"/>
        <end position="339"/>
    </location>
</feature>
<dbReference type="FunFam" id="3.90.180.10:FF:000007">
    <property type="entry name" value="Alcohol dehydrogenase 6"/>
    <property type="match status" value="1"/>
</dbReference>
<dbReference type="SUPFAM" id="SSF51735">
    <property type="entry name" value="NAD(P)-binding Rossmann-fold domains"/>
    <property type="match status" value="1"/>
</dbReference>
<sequence>MEKKNSSETAGKAITCKAAICRNPGEALVIEEIEVAPPEAWEIRIKILCTSLCHTDVTFWKMDSGPERSFPKILGHEAVGVVESVGEHVEEVKEGDLVVPVFLPSCKECRDCTSTKSNLCTNFGSKFYQGMPRDGSSRFRNMKGEVVHHFLFVSSFVEYTVVDIAHVVRLNHEIPADKACLLSCGVSTGIGAAWKVAEVEEGSTVAIFGLGAVGLAVAEGARLRGASKIIGVDLNPEKFEIGKKFGVTHFINPTACGEKAVSQVVKEMTDGGADYCFECIGLASLMKDAFNCSREGWGKTVILGVEMHGSDLNVNPYQILRGRSVMGSLFGGLKPKSDIPILAKKYLDKELRLDEFITHEVNFQDINKAFEFLSQGKSIRCIIWMDK</sequence>
<dbReference type="GO" id="GO:0008270">
    <property type="term" value="F:zinc ion binding"/>
    <property type="evidence" value="ECO:0007669"/>
    <property type="project" value="InterPro"/>
</dbReference>
<dbReference type="PANTHER" id="PTHR43880:SF10">
    <property type="entry name" value="ALCOHOL DEHYDROGENASE-LIKE 2"/>
    <property type="match status" value="1"/>
</dbReference>
<dbReference type="Gene3D" id="3.90.180.10">
    <property type="entry name" value="Medium-chain alcohol dehydrogenases, catalytic domain"/>
    <property type="match status" value="1"/>
</dbReference>
<dbReference type="GO" id="GO:0051903">
    <property type="term" value="F:S-(hydroxymethyl)glutathione dehydrogenase [NAD(P)+] activity"/>
    <property type="evidence" value="ECO:0007669"/>
    <property type="project" value="TreeGrafter"/>
</dbReference>
<dbReference type="FunFam" id="3.40.50.720:FF:000003">
    <property type="entry name" value="S-(hydroxymethyl)glutathione dehydrogenase"/>
    <property type="match status" value="1"/>
</dbReference>
<protein>
    <recommendedName>
        <fullName evidence="4">alcohol dehydrogenase</fullName>
        <ecNumber evidence="4">1.1.1.1</ecNumber>
    </recommendedName>
</protein>